<dbReference type="Gene3D" id="3.90.70.20">
    <property type="match status" value="1"/>
</dbReference>
<gene>
    <name evidence="6" type="ORF">CYFUS_001731</name>
</gene>
<evidence type="ECO:0000256" key="3">
    <source>
        <dbReference type="ARBA" id="ARBA00022807"/>
    </source>
</evidence>
<dbReference type="EMBL" id="CP022098">
    <property type="protein sequence ID" value="ATB36317.1"/>
    <property type="molecule type" value="Genomic_DNA"/>
</dbReference>
<protein>
    <recommendedName>
        <fullName evidence="5">Peptidase C58 YopT-type domain-containing protein</fullName>
    </recommendedName>
</protein>
<evidence type="ECO:0000259" key="5">
    <source>
        <dbReference type="Pfam" id="PF03543"/>
    </source>
</evidence>
<dbReference type="AlphaFoldDB" id="A0A250IYM3"/>
<name>A0A250IYM3_9BACT</name>
<dbReference type="GO" id="GO:0004197">
    <property type="term" value="F:cysteine-type endopeptidase activity"/>
    <property type="evidence" value="ECO:0007669"/>
    <property type="project" value="InterPro"/>
</dbReference>
<evidence type="ECO:0000256" key="2">
    <source>
        <dbReference type="ARBA" id="ARBA00022801"/>
    </source>
</evidence>
<feature type="compositionally biased region" description="Low complexity" evidence="4">
    <location>
        <begin position="17"/>
        <end position="46"/>
    </location>
</feature>
<evidence type="ECO:0000313" key="6">
    <source>
        <dbReference type="EMBL" id="ATB36317.1"/>
    </source>
</evidence>
<keyword evidence="2" id="KW-0378">Hydrolase</keyword>
<dbReference type="InterPro" id="IPR006473">
    <property type="entry name" value="Peptidase_C58_Yopt"/>
</dbReference>
<dbReference type="Proteomes" id="UP000217257">
    <property type="component" value="Chromosome"/>
</dbReference>
<proteinExistence type="predicted"/>
<organism evidence="6 7">
    <name type="scientific">Cystobacter fuscus</name>
    <dbReference type="NCBI Taxonomy" id="43"/>
    <lineage>
        <taxon>Bacteria</taxon>
        <taxon>Pseudomonadati</taxon>
        <taxon>Myxococcota</taxon>
        <taxon>Myxococcia</taxon>
        <taxon>Myxococcales</taxon>
        <taxon>Cystobacterineae</taxon>
        <taxon>Archangiaceae</taxon>
        <taxon>Cystobacter</taxon>
    </lineage>
</organism>
<feature type="domain" description="Peptidase C58 YopT-type" evidence="5">
    <location>
        <begin position="116"/>
        <end position="360"/>
    </location>
</feature>
<dbReference type="KEGG" id="cfus:CYFUS_001731"/>
<keyword evidence="1" id="KW-0645">Protease</keyword>
<evidence type="ECO:0000256" key="4">
    <source>
        <dbReference type="SAM" id="MobiDB-lite"/>
    </source>
</evidence>
<dbReference type="GO" id="GO:0006508">
    <property type="term" value="P:proteolysis"/>
    <property type="evidence" value="ECO:0007669"/>
    <property type="project" value="UniProtKB-KW"/>
</dbReference>
<reference evidence="6 7" key="1">
    <citation type="submission" date="2017-06" db="EMBL/GenBank/DDBJ databases">
        <title>Sequencing and comparative analysis of myxobacterial genomes.</title>
        <authorList>
            <person name="Rupp O."/>
            <person name="Goesmann A."/>
            <person name="Sogaard-Andersen L."/>
        </authorList>
    </citation>
    <scope>NUCLEOTIDE SEQUENCE [LARGE SCALE GENOMIC DNA]</scope>
    <source>
        <strain evidence="6 7">DSM 52655</strain>
    </source>
</reference>
<accession>A0A250IYM3</accession>
<dbReference type="Pfam" id="PF03543">
    <property type="entry name" value="Peptidase_C58"/>
    <property type="match status" value="1"/>
</dbReference>
<dbReference type="RefSeq" id="WP_095984805.1">
    <property type="nucleotide sequence ID" value="NZ_CP022098.1"/>
</dbReference>
<feature type="region of interest" description="Disordered" evidence="4">
    <location>
        <begin position="1"/>
        <end position="77"/>
    </location>
</feature>
<evidence type="ECO:0000256" key="1">
    <source>
        <dbReference type="ARBA" id="ARBA00022670"/>
    </source>
</evidence>
<evidence type="ECO:0000313" key="7">
    <source>
        <dbReference type="Proteomes" id="UP000217257"/>
    </source>
</evidence>
<keyword evidence="3" id="KW-0788">Thiol protease</keyword>
<sequence>MTIQKTRSAPMPRVLDSTPTSRPASPATSGAAAPAAAPRAETSKAPAAPPASYHQDQLGKARAPSQAPAGNPVFQSKQDIAVMNSRRNSVYGARAPKVSNRAGSTNQTRVDCDQLAQKHGTACTTKIFQSDPGRLEGAAIQAFPGTSNGVCVAMSSEWIRSNLQDAKEGTQAHSALFHEMAENGGGRINSHFFNKQQQHLESNQHINSLVDKQKAAQQDVINTYNDIQNPPKPSLWASMTGSAQPPPTMEDLAPKNAAYHAAKKAADDAKQAELNRVVGNLSHGSVEPRSDFDKVHQDFAGQFPKQGFYQVSLFQKDGTGGHDIAVQMGNNPRLLDPNTGEWQFQSPAHMNAFMHDYMKTIYPSYAGGYVDSTHYPA</sequence>